<comment type="caution">
    <text evidence="2">The sequence shown here is derived from an EMBL/GenBank/DDBJ whole genome shotgun (WGS) entry which is preliminary data.</text>
</comment>
<keyword evidence="1" id="KW-0812">Transmembrane</keyword>
<gene>
    <name evidence="2" type="ORF">DEU29_1443</name>
</gene>
<protein>
    <submittedName>
        <fullName evidence="2">Uncharacterized protein</fullName>
    </submittedName>
</protein>
<dbReference type="EMBL" id="SNXI01000044">
    <property type="protein sequence ID" value="TDP26789.1"/>
    <property type="molecule type" value="Genomic_DNA"/>
</dbReference>
<evidence type="ECO:0000313" key="3">
    <source>
        <dbReference type="Proteomes" id="UP000295531"/>
    </source>
</evidence>
<accession>A0A4R6NVU5</accession>
<sequence>MKWETIANLGWWWLLPILLIYALGVYLGNKGSIVVYRNFNDLMIVGLLVIIPVGLISLLAFISGDNSANQESSSQLFLVGLVLVGLVMLLILYRTFRDNPNPLKMLLALYVKLPTGILFFFHLSNIFMGKSRTKRRESIFWTIIMVPLLYGLVHDKSKGKLPGISGRSHY</sequence>
<keyword evidence="3" id="KW-1185">Reference proteome</keyword>
<keyword evidence="1" id="KW-0472">Membrane</keyword>
<name>A0A4R6NVU5_9GAMM</name>
<organism evidence="2 3">
    <name type="scientific">Idiomarina aquatica</name>
    <dbReference type="NCBI Taxonomy" id="1327752"/>
    <lineage>
        <taxon>Bacteria</taxon>
        <taxon>Pseudomonadati</taxon>
        <taxon>Pseudomonadota</taxon>
        <taxon>Gammaproteobacteria</taxon>
        <taxon>Alteromonadales</taxon>
        <taxon>Idiomarinaceae</taxon>
        <taxon>Idiomarina</taxon>
    </lineage>
</organism>
<feature type="transmembrane region" description="Helical" evidence="1">
    <location>
        <begin position="138"/>
        <end position="153"/>
    </location>
</feature>
<reference evidence="2 3" key="1">
    <citation type="submission" date="2019-03" db="EMBL/GenBank/DDBJ databases">
        <title>Freshwater and sediment microbial communities from various areas in North America, analyzing microbe dynamics in response to fracking.</title>
        <authorList>
            <person name="Lamendella R."/>
        </authorList>
    </citation>
    <scope>NUCLEOTIDE SEQUENCE [LARGE SCALE GENOMIC DNA]</scope>
    <source>
        <strain evidence="2 3">18_TX</strain>
    </source>
</reference>
<dbReference type="Proteomes" id="UP000295531">
    <property type="component" value="Unassembled WGS sequence"/>
</dbReference>
<feature type="transmembrane region" description="Helical" evidence="1">
    <location>
        <begin position="74"/>
        <end position="93"/>
    </location>
</feature>
<feature type="transmembrane region" description="Helical" evidence="1">
    <location>
        <begin position="105"/>
        <end position="126"/>
    </location>
</feature>
<proteinExistence type="predicted"/>
<evidence type="ECO:0000256" key="1">
    <source>
        <dbReference type="SAM" id="Phobius"/>
    </source>
</evidence>
<feature type="transmembrane region" description="Helical" evidence="1">
    <location>
        <begin position="6"/>
        <end position="27"/>
    </location>
</feature>
<dbReference type="OrthoDB" id="9908176at2"/>
<evidence type="ECO:0000313" key="2">
    <source>
        <dbReference type="EMBL" id="TDP26789.1"/>
    </source>
</evidence>
<feature type="transmembrane region" description="Helical" evidence="1">
    <location>
        <begin position="39"/>
        <end position="62"/>
    </location>
</feature>
<dbReference type="AlphaFoldDB" id="A0A4R6NVU5"/>
<keyword evidence="1" id="KW-1133">Transmembrane helix</keyword>
<dbReference type="RefSeq" id="WP_133540967.1">
    <property type="nucleotide sequence ID" value="NZ_SNXI01000044.1"/>
</dbReference>